<dbReference type="GO" id="GO:0016301">
    <property type="term" value="F:kinase activity"/>
    <property type="evidence" value="ECO:0007669"/>
    <property type="project" value="TreeGrafter"/>
</dbReference>
<dbReference type="GO" id="GO:0009401">
    <property type="term" value="P:phosphoenolpyruvate-dependent sugar phosphotransferase system"/>
    <property type="evidence" value="ECO:0007669"/>
    <property type="project" value="InterPro"/>
</dbReference>
<gene>
    <name evidence="2" type="primary">srlB_2</name>
    <name evidence="2" type="ORF">CPJCM30710_33720</name>
</gene>
<evidence type="ECO:0000313" key="2">
    <source>
        <dbReference type="EMBL" id="GIM30706.1"/>
    </source>
</evidence>
<feature type="modified residue" description="Phosphohistidine; by HPr" evidence="1">
    <location>
        <position position="43"/>
    </location>
</feature>
<accession>A0A919VIG1</accession>
<dbReference type="GO" id="GO:0005737">
    <property type="term" value="C:cytoplasm"/>
    <property type="evidence" value="ECO:0007669"/>
    <property type="project" value="InterPro"/>
</dbReference>
<evidence type="ECO:0000256" key="1">
    <source>
        <dbReference type="PROSITE-ProRule" id="PRU00420"/>
    </source>
</evidence>
<dbReference type="RefSeq" id="WP_212905372.1">
    <property type="nucleotide sequence ID" value="NZ_BOPZ01000055.1"/>
</dbReference>
<dbReference type="EMBL" id="BOPZ01000055">
    <property type="protein sequence ID" value="GIM30706.1"/>
    <property type="molecule type" value="Genomic_DNA"/>
</dbReference>
<dbReference type="InterPro" id="IPR004716">
    <property type="entry name" value="PTS_IIA_glucitol/sorbitol-sp"/>
</dbReference>
<reference evidence="2" key="1">
    <citation type="submission" date="2021-03" db="EMBL/GenBank/DDBJ databases">
        <title>Taxonomic study of Clostridium polyendosporum from meadow-gley soil under rice.</title>
        <authorList>
            <person name="Kobayashi H."/>
            <person name="Tanizawa Y."/>
            <person name="Yagura M."/>
        </authorList>
    </citation>
    <scope>NUCLEOTIDE SEQUENCE</scope>
    <source>
        <strain evidence="2">JCM 30710</strain>
    </source>
</reference>
<keyword evidence="3" id="KW-1185">Reference proteome</keyword>
<sequence>MNTIYRTVITSVGDLAEGFLEHDMFITFKDNAPQELVDYCFMHQENNLLDYIQVNDILQIDRQQYLITGVGSLVNDNLRNLGHITYKFSGETDASIAGTLYLEKKEIIPLNEGTIIEVIRN</sequence>
<evidence type="ECO:0000313" key="3">
    <source>
        <dbReference type="Proteomes" id="UP000679179"/>
    </source>
</evidence>
<dbReference type="GO" id="GO:0008982">
    <property type="term" value="F:protein-N(PI)-phosphohistidine-sugar phosphotransferase activity"/>
    <property type="evidence" value="ECO:0007669"/>
    <property type="project" value="InterPro"/>
</dbReference>
<dbReference type="InterPro" id="IPR036665">
    <property type="entry name" value="PTS_IIA_glucitol/sorbitol_sf"/>
</dbReference>
<dbReference type="SUPFAM" id="SSF141530">
    <property type="entry name" value="PTSIIA/GutA-like"/>
    <property type="match status" value="1"/>
</dbReference>
<dbReference type="Pfam" id="PF03829">
    <property type="entry name" value="PTSIIA_gutA"/>
    <property type="match status" value="1"/>
</dbReference>
<dbReference type="Gene3D" id="2.40.33.40">
    <property type="entry name" value="Phosphotransferase system, glucitol/sorbitol-specific IIA component"/>
    <property type="match status" value="1"/>
</dbReference>
<comment type="caution">
    <text evidence="2">The sequence shown here is derived from an EMBL/GenBank/DDBJ whole genome shotgun (WGS) entry which is preliminary data.</text>
</comment>
<dbReference type="AlphaFoldDB" id="A0A919VIG1"/>
<proteinExistence type="predicted"/>
<dbReference type="PROSITE" id="PS51097">
    <property type="entry name" value="PTS_EIIA_TYPE_5"/>
    <property type="match status" value="1"/>
</dbReference>
<dbReference type="PANTHER" id="PTHR40398:SF1">
    <property type="entry name" value="PTS SYSTEM GLUCITOL_SORBITOL-SPECIFIC EIIA COMPONENT"/>
    <property type="match status" value="1"/>
</dbReference>
<protein>
    <submittedName>
        <fullName evidence="2">PTS sorbose transporter subunit IIB</fullName>
    </submittedName>
</protein>
<name>A0A919VIG1_9CLOT</name>
<organism evidence="2 3">
    <name type="scientific">Clostridium polyendosporum</name>
    <dbReference type="NCBI Taxonomy" id="69208"/>
    <lineage>
        <taxon>Bacteria</taxon>
        <taxon>Bacillati</taxon>
        <taxon>Bacillota</taxon>
        <taxon>Clostridia</taxon>
        <taxon>Eubacteriales</taxon>
        <taxon>Clostridiaceae</taxon>
        <taxon>Clostridium</taxon>
    </lineage>
</organism>
<dbReference type="PANTHER" id="PTHR40398">
    <property type="entry name" value="PTS SYSTEM GLUCITOL/SORBITOL-SPECIFIC EIIA COMPONENT"/>
    <property type="match status" value="1"/>
</dbReference>
<dbReference type="Proteomes" id="UP000679179">
    <property type="component" value="Unassembled WGS sequence"/>
</dbReference>